<evidence type="ECO:0000313" key="1">
    <source>
        <dbReference type="EMBL" id="CCH53723.1"/>
    </source>
</evidence>
<dbReference type="EMBL" id="CAIT01000006">
    <property type="protein sequence ID" value="CCH53723.1"/>
    <property type="molecule type" value="Genomic_DNA"/>
</dbReference>
<organism evidence="1 2">
    <name type="scientific">Fibrisoma limi BUZ 3</name>
    <dbReference type="NCBI Taxonomy" id="1185876"/>
    <lineage>
        <taxon>Bacteria</taxon>
        <taxon>Pseudomonadati</taxon>
        <taxon>Bacteroidota</taxon>
        <taxon>Cytophagia</taxon>
        <taxon>Cytophagales</taxon>
        <taxon>Spirosomataceae</taxon>
        <taxon>Fibrisoma</taxon>
    </lineage>
</organism>
<name>I2GIJ8_9BACT</name>
<evidence type="ECO:0000313" key="2">
    <source>
        <dbReference type="Proteomes" id="UP000009309"/>
    </source>
</evidence>
<reference evidence="1 2" key="1">
    <citation type="journal article" date="2012" name="J. Bacteriol.">
        <title>Genome Sequence of the Filamentous Bacterium Fibrisoma limi BUZ 3T.</title>
        <authorList>
            <person name="Filippini M."/>
            <person name="Qi W."/>
            <person name="Jaenicke S."/>
            <person name="Goesmann A."/>
            <person name="Smits T.H."/>
            <person name="Bagheri H.C."/>
        </authorList>
    </citation>
    <scope>NUCLEOTIDE SEQUENCE [LARGE SCALE GENOMIC DNA]</scope>
    <source>
        <strain evidence="2">BUZ 3T</strain>
    </source>
</reference>
<proteinExistence type="predicted"/>
<dbReference type="STRING" id="1185876.BN8_02840"/>
<protein>
    <submittedName>
        <fullName evidence="1">Uncharacterized protein</fullName>
    </submittedName>
</protein>
<sequence>MLIKITCSAGSVAFSHLKGLLIGHEVTCTGL</sequence>
<dbReference type="AlphaFoldDB" id="I2GIJ8"/>
<accession>I2GIJ8</accession>
<dbReference type="Proteomes" id="UP000009309">
    <property type="component" value="Unassembled WGS sequence"/>
</dbReference>
<gene>
    <name evidence="1" type="ORF">BN8_02840</name>
</gene>
<comment type="caution">
    <text evidence="1">The sequence shown here is derived from an EMBL/GenBank/DDBJ whole genome shotgun (WGS) entry which is preliminary data.</text>
</comment>
<keyword evidence="2" id="KW-1185">Reference proteome</keyword>